<evidence type="ECO:0000259" key="3">
    <source>
        <dbReference type="Pfam" id="PF04116"/>
    </source>
</evidence>
<keyword evidence="5" id="KW-1185">Reference proteome</keyword>
<dbReference type="Pfam" id="PF04116">
    <property type="entry name" value="FA_hydroxylase"/>
    <property type="match status" value="1"/>
</dbReference>
<dbReference type="InterPro" id="IPR006694">
    <property type="entry name" value="Fatty_acid_hydroxylase"/>
</dbReference>
<dbReference type="Proteomes" id="UP000192534">
    <property type="component" value="Unassembled WGS sequence"/>
</dbReference>
<evidence type="ECO:0000313" key="4">
    <source>
        <dbReference type="EMBL" id="ORB53000.1"/>
    </source>
</evidence>
<evidence type="ECO:0000256" key="1">
    <source>
        <dbReference type="SAM" id="MobiDB-lite"/>
    </source>
</evidence>
<proteinExistence type="predicted"/>
<dbReference type="EMBL" id="MVIH01000005">
    <property type="protein sequence ID" value="ORB53000.1"/>
    <property type="molecule type" value="Genomic_DNA"/>
</dbReference>
<dbReference type="GO" id="GO:0008610">
    <property type="term" value="P:lipid biosynthetic process"/>
    <property type="evidence" value="ECO:0007669"/>
    <property type="project" value="InterPro"/>
</dbReference>
<dbReference type="AlphaFoldDB" id="A0A1X0IWI4"/>
<keyword evidence="2" id="KW-1133">Transmembrane helix</keyword>
<sequence length="228" mass="25676">MSASTNARRSLTLADAGREFWRHPTPWLFLVALTGAVIARVAVGDWRLGDALVPFAIAAAFPFLEWTIHVVVLHWRPRRIGRFTVDPMLARKHREHHMAPRDVDLVFIPLQSAIGAVASAVAIALLLFPRTGMGLTFLVVMLTCGLLYEWCHYLVHTDYKPKTAAYRVIWRDHRLHHFKNEHYWFGVTTPGTADRVLRTYPDAASVPTSPTARNLHGTDAESPAAVKR</sequence>
<dbReference type="OrthoDB" id="9784228at2"/>
<dbReference type="GO" id="GO:0005506">
    <property type="term" value="F:iron ion binding"/>
    <property type="evidence" value="ECO:0007669"/>
    <property type="project" value="InterPro"/>
</dbReference>
<evidence type="ECO:0000256" key="2">
    <source>
        <dbReference type="SAM" id="Phobius"/>
    </source>
</evidence>
<feature type="transmembrane region" description="Helical" evidence="2">
    <location>
        <begin position="134"/>
        <end position="155"/>
    </location>
</feature>
<feature type="domain" description="Fatty acid hydroxylase" evidence="3">
    <location>
        <begin position="57"/>
        <end position="199"/>
    </location>
</feature>
<protein>
    <submittedName>
        <fullName evidence="4">Fatty acid hydroxylase</fullName>
    </submittedName>
</protein>
<comment type="caution">
    <text evidence="4">The sequence shown here is derived from an EMBL/GenBank/DDBJ whole genome shotgun (WGS) entry which is preliminary data.</text>
</comment>
<dbReference type="GO" id="GO:0016491">
    <property type="term" value="F:oxidoreductase activity"/>
    <property type="evidence" value="ECO:0007669"/>
    <property type="project" value="InterPro"/>
</dbReference>
<feature type="transmembrane region" description="Helical" evidence="2">
    <location>
        <begin position="105"/>
        <end position="128"/>
    </location>
</feature>
<gene>
    <name evidence="4" type="ORF">BST42_13295</name>
</gene>
<keyword evidence="2" id="KW-0812">Transmembrane</keyword>
<feature type="transmembrane region" description="Helical" evidence="2">
    <location>
        <begin position="27"/>
        <end position="46"/>
    </location>
</feature>
<feature type="transmembrane region" description="Helical" evidence="2">
    <location>
        <begin position="52"/>
        <end position="73"/>
    </location>
</feature>
<accession>A0A1X0IWI4</accession>
<keyword evidence="2" id="KW-0472">Membrane</keyword>
<organism evidence="4 5">
    <name type="scientific">Mycolicibacterium rhodesiae</name>
    <name type="common">Mycobacterium rhodesiae</name>
    <dbReference type="NCBI Taxonomy" id="36814"/>
    <lineage>
        <taxon>Bacteria</taxon>
        <taxon>Bacillati</taxon>
        <taxon>Actinomycetota</taxon>
        <taxon>Actinomycetes</taxon>
        <taxon>Mycobacteriales</taxon>
        <taxon>Mycobacteriaceae</taxon>
        <taxon>Mycolicibacterium</taxon>
    </lineage>
</organism>
<dbReference type="RefSeq" id="WP_083119202.1">
    <property type="nucleotide sequence ID" value="NZ_JACKUO010000011.1"/>
</dbReference>
<evidence type="ECO:0000313" key="5">
    <source>
        <dbReference type="Proteomes" id="UP000192534"/>
    </source>
</evidence>
<reference evidence="4 5" key="1">
    <citation type="submission" date="2016-12" db="EMBL/GenBank/DDBJ databases">
        <title>The new phylogeny of genus Mycobacterium.</title>
        <authorList>
            <person name="Tortoli E."/>
            <person name="Trovato A."/>
            <person name="Cirillo D.M."/>
        </authorList>
    </citation>
    <scope>NUCLEOTIDE SEQUENCE [LARGE SCALE GENOMIC DNA]</scope>
    <source>
        <strain evidence="4 5">DSM 44223</strain>
    </source>
</reference>
<feature type="region of interest" description="Disordered" evidence="1">
    <location>
        <begin position="204"/>
        <end position="228"/>
    </location>
</feature>
<name>A0A1X0IWI4_MYCRH</name>